<comment type="caution">
    <text evidence="10">The sequence shown here is derived from an EMBL/GenBank/DDBJ whole genome shotgun (WGS) entry which is preliminary data.</text>
</comment>
<accession>A0A645G2Y8</accession>
<evidence type="ECO:0000256" key="5">
    <source>
        <dbReference type="ARBA" id="ARBA00023065"/>
    </source>
</evidence>
<dbReference type="InterPro" id="IPR006037">
    <property type="entry name" value="RCK_C"/>
</dbReference>
<dbReference type="GO" id="GO:0008324">
    <property type="term" value="F:monoatomic cation transmembrane transporter activity"/>
    <property type="evidence" value="ECO:0007669"/>
    <property type="project" value="InterPro"/>
</dbReference>
<evidence type="ECO:0000256" key="2">
    <source>
        <dbReference type="ARBA" id="ARBA00022448"/>
    </source>
</evidence>
<keyword evidence="5" id="KW-0406">Ion transport</keyword>
<dbReference type="InterPro" id="IPR014743">
    <property type="entry name" value="Cl-channel_core"/>
</dbReference>
<dbReference type="InterPro" id="IPR001807">
    <property type="entry name" value="ClC"/>
</dbReference>
<protein>
    <submittedName>
        <fullName evidence="10">H(+)/Cl(-) exchange transporter ClcA</fullName>
    </submittedName>
</protein>
<dbReference type="PROSITE" id="PS51202">
    <property type="entry name" value="RCK_C"/>
    <property type="match status" value="1"/>
</dbReference>
<gene>
    <name evidence="10" type="primary">clcA_15</name>
    <name evidence="10" type="ORF">SDC9_168616</name>
</gene>
<dbReference type="AlphaFoldDB" id="A0A645G2Y8"/>
<dbReference type="GO" id="GO:0005247">
    <property type="term" value="F:voltage-gated chloride channel activity"/>
    <property type="evidence" value="ECO:0007669"/>
    <property type="project" value="TreeGrafter"/>
</dbReference>
<keyword evidence="6 8" id="KW-0472">Membrane</keyword>
<keyword evidence="2" id="KW-0813">Transport</keyword>
<sequence length="202" mass="21842">MISYGSGAPGGIFFPLLVLGALTGAIYGNILVDFFNFNPQYINNFIILAMAGYFTAIVRAPITGSILITEMTGSFSHLLSLSLISLVAYATADLLKSEPIYESLLERLLKNNGTYEIGEHSNNKVILEVPVCLDSQIDGKVIKEIKFPSNCLLVCVQRGAKEIIPKGSTVIHSGDYLNVLVDENNAASTKEELLKIGGKPNM</sequence>
<evidence type="ECO:0000256" key="6">
    <source>
        <dbReference type="ARBA" id="ARBA00023136"/>
    </source>
</evidence>
<dbReference type="Pfam" id="PF02080">
    <property type="entry name" value="TrkA_C"/>
    <property type="match status" value="1"/>
</dbReference>
<dbReference type="GO" id="GO:0006813">
    <property type="term" value="P:potassium ion transport"/>
    <property type="evidence" value="ECO:0007669"/>
    <property type="project" value="InterPro"/>
</dbReference>
<evidence type="ECO:0000256" key="3">
    <source>
        <dbReference type="ARBA" id="ARBA00022692"/>
    </source>
</evidence>
<feature type="transmembrane region" description="Helical" evidence="8">
    <location>
        <begin position="12"/>
        <end position="32"/>
    </location>
</feature>
<name>A0A645G2Y8_9ZZZZ</name>
<evidence type="ECO:0000256" key="7">
    <source>
        <dbReference type="ARBA" id="ARBA00023214"/>
    </source>
</evidence>
<reference evidence="10" key="1">
    <citation type="submission" date="2019-08" db="EMBL/GenBank/DDBJ databases">
        <authorList>
            <person name="Kucharzyk K."/>
            <person name="Murdoch R.W."/>
            <person name="Higgins S."/>
            <person name="Loffler F."/>
        </authorList>
    </citation>
    <scope>NUCLEOTIDE SEQUENCE</scope>
</reference>
<evidence type="ECO:0000256" key="8">
    <source>
        <dbReference type="SAM" id="Phobius"/>
    </source>
</evidence>
<organism evidence="10">
    <name type="scientific">bioreactor metagenome</name>
    <dbReference type="NCBI Taxonomy" id="1076179"/>
    <lineage>
        <taxon>unclassified sequences</taxon>
        <taxon>metagenomes</taxon>
        <taxon>ecological metagenomes</taxon>
    </lineage>
</organism>
<dbReference type="InterPro" id="IPR036721">
    <property type="entry name" value="RCK_C_sf"/>
</dbReference>
<feature type="domain" description="RCK C-terminal" evidence="9">
    <location>
        <begin position="112"/>
        <end position="196"/>
    </location>
</feature>
<evidence type="ECO:0000313" key="10">
    <source>
        <dbReference type="EMBL" id="MPN21237.1"/>
    </source>
</evidence>
<dbReference type="GO" id="GO:0005886">
    <property type="term" value="C:plasma membrane"/>
    <property type="evidence" value="ECO:0007669"/>
    <property type="project" value="TreeGrafter"/>
</dbReference>
<dbReference type="Pfam" id="PF00654">
    <property type="entry name" value="Voltage_CLC"/>
    <property type="match status" value="1"/>
</dbReference>
<comment type="subcellular location">
    <subcellularLocation>
        <location evidence="1">Membrane</location>
        <topology evidence="1">Multi-pass membrane protein</topology>
    </subcellularLocation>
</comment>
<dbReference type="Gene3D" id="3.30.70.1450">
    <property type="entry name" value="Regulator of K+ conductance, C-terminal domain"/>
    <property type="match status" value="1"/>
</dbReference>
<dbReference type="PANTHER" id="PTHR45711">
    <property type="entry name" value="CHLORIDE CHANNEL PROTEIN"/>
    <property type="match status" value="1"/>
</dbReference>
<proteinExistence type="predicted"/>
<dbReference type="Gene3D" id="1.10.3080.10">
    <property type="entry name" value="Clc chloride channel"/>
    <property type="match status" value="1"/>
</dbReference>
<keyword evidence="4 8" id="KW-1133">Transmembrane helix</keyword>
<keyword evidence="7" id="KW-0868">Chloride</keyword>
<feature type="transmembrane region" description="Helical" evidence="8">
    <location>
        <begin position="44"/>
        <end position="68"/>
    </location>
</feature>
<keyword evidence="3 8" id="KW-0812">Transmembrane</keyword>
<evidence type="ECO:0000259" key="9">
    <source>
        <dbReference type="PROSITE" id="PS51202"/>
    </source>
</evidence>
<dbReference type="SUPFAM" id="SSF116726">
    <property type="entry name" value="TrkA C-terminal domain-like"/>
    <property type="match status" value="1"/>
</dbReference>
<dbReference type="PRINTS" id="PR00762">
    <property type="entry name" value="CLCHANNEL"/>
</dbReference>
<dbReference type="PANTHER" id="PTHR45711:SF6">
    <property type="entry name" value="CHLORIDE CHANNEL PROTEIN"/>
    <property type="match status" value="1"/>
</dbReference>
<dbReference type="SUPFAM" id="SSF81340">
    <property type="entry name" value="Clc chloride channel"/>
    <property type="match status" value="1"/>
</dbReference>
<evidence type="ECO:0000256" key="1">
    <source>
        <dbReference type="ARBA" id="ARBA00004141"/>
    </source>
</evidence>
<evidence type="ECO:0000256" key="4">
    <source>
        <dbReference type="ARBA" id="ARBA00022989"/>
    </source>
</evidence>
<dbReference type="EMBL" id="VSSQ01069168">
    <property type="protein sequence ID" value="MPN21237.1"/>
    <property type="molecule type" value="Genomic_DNA"/>
</dbReference>